<dbReference type="Pfam" id="PF01217">
    <property type="entry name" value="Clat_adaptor_s"/>
    <property type="match status" value="1"/>
</dbReference>
<evidence type="ECO:0000256" key="4">
    <source>
        <dbReference type="ARBA" id="ARBA00022475"/>
    </source>
</evidence>
<keyword evidence="8" id="KW-0168">Coated pit</keyword>
<dbReference type="PANTHER" id="PTHR10529">
    <property type="entry name" value="AP COMPLEX SUBUNIT MU"/>
    <property type="match status" value="1"/>
</dbReference>
<dbReference type="InterPro" id="IPR043512">
    <property type="entry name" value="Mu2_C"/>
</dbReference>
<comment type="subcellular location">
    <subcellularLocation>
        <location evidence="1">Cell membrane</location>
    </subcellularLocation>
    <subcellularLocation>
        <location evidence="2">Membrane</location>
        <location evidence="2">Coated pit</location>
        <topology evidence="2">Peripheral membrane protein</topology>
        <orientation evidence="2">Cytoplasmic side</orientation>
    </subcellularLocation>
</comment>
<evidence type="ECO:0000256" key="9">
    <source>
        <dbReference type="PIRNR" id="PIRNR005992"/>
    </source>
</evidence>
<dbReference type="Gene3D" id="3.30.450.60">
    <property type="match status" value="1"/>
</dbReference>
<evidence type="ECO:0000256" key="7">
    <source>
        <dbReference type="ARBA" id="ARBA00023136"/>
    </source>
</evidence>
<dbReference type="Gene3D" id="2.60.40.1170">
    <property type="entry name" value="Mu homology domain, subdomain B"/>
    <property type="match status" value="2"/>
</dbReference>
<dbReference type="PIRSF" id="PIRSF005992">
    <property type="entry name" value="Clathrin_mu"/>
    <property type="match status" value="1"/>
</dbReference>
<keyword evidence="4" id="KW-1003">Cell membrane</keyword>
<evidence type="ECO:0000256" key="2">
    <source>
        <dbReference type="ARBA" id="ARBA00004277"/>
    </source>
</evidence>
<dbReference type="Pfam" id="PF00928">
    <property type="entry name" value="Adap_comp_sub"/>
    <property type="match status" value="1"/>
</dbReference>
<dbReference type="InterPro" id="IPR036168">
    <property type="entry name" value="AP2_Mu_C_sf"/>
</dbReference>
<dbReference type="GO" id="GO:0006897">
    <property type="term" value="P:endocytosis"/>
    <property type="evidence" value="ECO:0007669"/>
    <property type="project" value="UniProtKB-KW"/>
</dbReference>
<evidence type="ECO:0000256" key="6">
    <source>
        <dbReference type="ARBA" id="ARBA00022927"/>
    </source>
</evidence>
<dbReference type="Proteomes" id="UP000054350">
    <property type="component" value="Unassembled WGS sequence"/>
</dbReference>
<dbReference type="PRINTS" id="PR00314">
    <property type="entry name" value="CLATHRINADPT"/>
</dbReference>
<dbReference type="InterPro" id="IPR018240">
    <property type="entry name" value="Clathrin_mu_CS"/>
</dbReference>
<evidence type="ECO:0000256" key="3">
    <source>
        <dbReference type="ARBA" id="ARBA00022448"/>
    </source>
</evidence>
<dbReference type="GO" id="GO:0006886">
    <property type="term" value="P:intracellular protein transport"/>
    <property type="evidence" value="ECO:0007669"/>
    <property type="project" value="UniProtKB-UniRule"/>
</dbReference>
<comment type="similarity">
    <text evidence="9">Belongs to the adaptor complexes medium subunit family.</text>
</comment>
<evidence type="ECO:0000256" key="8">
    <source>
        <dbReference type="ARBA" id="ARBA00023176"/>
    </source>
</evidence>
<evidence type="ECO:0000259" key="10">
    <source>
        <dbReference type="PROSITE" id="PS51072"/>
    </source>
</evidence>
<dbReference type="PROSITE" id="PS51072">
    <property type="entry name" value="MHD"/>
    <property type="match status" value="1"/>
</dbReference>
<dbReference type="AlphaFoldDB" id="A0A0L0SQ21"/>
<sequence>MISAVFVFNYKGEVLISRLFRPDVRRSVADLFRIHVITAPQIRSPVTVLGNIAFFHIKHENVYIVAVSTHSNTNVPLAFEFCTNLVKLGEKYFGKFDEDAIKNNFVLIYEILDEILDFGLPQVSDYESLKLYVTTESVRSENAAAPGDASKVTIQATGATSWRRPDIKYRKNEVFIDVIEDVNLLMSTKGTVLNADVTGTVKVKAYLSGVPECKFGLNERLGEGAGAGAGGAGAPQSQYGAKRLVDIDDFQFHQCVKLGRFDPDRTISFIPPDGEFDLMKYRTTEGLTMPFMVHPVVTSISPTRLEYKVTVKAQFPQKYTATGVVIKIPTPPNTVTVQGLGAFAQGHGKAKYVASENCIVWKVPRIMGGAEMDLNAEAELAPSIDSNKKPWSRPPISMAFTVAMFTTSGLQVRFLKVFEKSGYQTVKWVRYHARAGNYQFRF</sequence>
<dbReference type="EMBL" id="GG745345">
    <property type="protein sequence ID" value="KNE64592.1"/>
    <property type="molecule type" value="Genomic_DNA"/>
</dbReference>
<keyword evidence="7" id="KW-0472">Membrane</keyword>
<protein>
    <recommendedName>
        <fullName evidence="10">MHD domain-containing protein</fullName>
    </recommendedName>
</protein>
<dbReference type="SUPFAM" id="SSF49447">
    <property type="entry name" value="Second domain of Mu2 adaptin subunit (ap50) of ap2 adaptor"/>
    <property type="match status" value="1"/>
</dbReference>
<keyword evidence="3 9" id="KW-0813">Transport</keyword>
<dbReference type="CDD" id="cd09251">
    <property type="entry name" value="AP-2_Mu2_Cterm"/>
    <property type="match status" value="1"/>
</dbReference>
<name>A0A0L0SQ21_ALLM3</name>
<dbReference type="CDD" id="cd14836">
    <property type="entry name" value="AP2_Mu_N"/>
    <property type="match status" value="1"/>
</dbReference>
<dbReference type="InterPro" id="IPR011012">
    <property type="entry name" value="Longin-like_dom_sf"/>
</dbReference>
<evidence type="ECO:0000313" key="12">
    <source>
        <dbReference type="Proteomes" id="UP000054350"/>
    </source>
</evidence>
<reference evidence="12" key="2">
    <citation type="submission" date="2009-11" db="EMBL/GenBank/DDBJ databases">
        <title>The Genome Sequence of Allomyces macrogynus strain ATCC 38327.</title>
        <authorList>
            <consortium name="The Broad Institute Genome Sequencing Platform"/>
            <person name="Russ C."/>
            <person name="Cuomo C."/>
            <person name="Shea T."/>
            <person name="Young S.K."/>
            <person name="Zeng Q."/>
            <person name="Koehrsen M."/>
            <person name="Haas B."/>
            <person name="Borodovsky M."/>
            <person name="Guigo R."/>
            <person name="Alvarado L."/>
            <person name="Berlin A."/>
            <person name="Borenstein D."/>
            <person name="Chen Z."/>
            <person name="Engels R."/>
            <person name="Freedman E."/>
            <person name="Gellesch M."/>
            <person name="Goldberg J."/>
            <person name="Griggs A."/>
            <person name="Gujja S."/>
            <person name="Heiman D."/>
            <person name="Hepburn T."/>
            <person name="Howarth C."/>
            <person name="Jen D."/>
            <person name="Larson L."/>
            <person name="Lewis B."/>
            <person name="Mehta T."/>
            <person name="Park D."/>
            <person name="Pearson M."/>
            <person name="Roberts A."/>
            <person name="Saif S."/>
            <person name="Shenoy N."/>
            <person name="Sisk P."/>
            <person name="Stolte C."/>
            <person name="Sykes S."/>
            <person name="Walk T."/>
            <person name="White J."/>
            <person name="Yandava C."/>
            <person name="Burger G."/>
            <person name="Gray M.W."/>
            <person name="Holland P.W.H."/>
            <person name="King N."/>
            <person name="Lang F.B.F."/>
            <person name="Roger A.J."/>
            <person name="Ruiz-Trillo I."/>
            <person name="Lander E."/>
            <person name="Nusbaum C."/>
        </authorList>
    </citation>
    <scope>NUCLEOTIDE SEQUENCE [LARGE SCALE GENOMIC DNA]</scope>
    <source>
        <strain evidence="12">ATCC 38327</strain>
    </source>
</reference>
<dbReference type="InterPro" id="IPR028565">
    <property type="entry name" value="MHD"/>
</dbReference>
<proteinExistence type="inferred from homology"/>
<dbReference type="eggNOG" id="KOG0938">
    <property type="taxonomic scope" value="Eukaryota"/>
</dbReference>
<accession>A0A0L0SQ21</accession>
<dbReference type="SUPFAM" id="SSF64356">
    <property type="entry name" value="SNARE-like"/>
    <property type="match status" value="1"/>
</dbReference>
<evidence type="ECO:0000256" key="5">
    <source>
        <dbReference type="ARBA" id="ARBA00022583"/>
    </source>
</evidence>
<dbReference type="OrthoDB" id="10259133at2759"/>
<dbReference type="GO" id="GO:0005886">
    <property type="term" value="C:plasma membrane"/>
    <property type="evidence" value="ECO:0007669"/>
    <property type="project" value="UniProtKB-SubCell"/>
</dbReference>
<feature type="domain" description="MHD" evidence="10">
    <location>
        <begin position="171"/>
        <end position="441"/>
    </location>
</feature>
<evidence type="ECO:0000313" key="11">
    <source>
        <dbReference type="EMBL" id="KNE64592.1"/>
    </source>
</evidence>
<dbReference type="STRING" id="578462.A0A0L0SQ21"/>
<dbReference type="VEuPathDB" id="FungiDB:AMAG_09949"/>
<dbReference type="InterPro" id="IPR001392">
    <property type="entry name" value="Clathrin_mu"/>
</dbReference>
<dbReference type="GO" id="GO:0005905">
    <property type="term" value="C:clathrin-coated pit"/>
    <property type="evidence" value="ECO:0007669"/>
    <property type="project" value="UniProtKB-KW"/>
</dbReference>
<dbReference type="FunFam" id="3.30.450.60:FF:000002">
    <property type="entry name" value="AP-2 complex subunit mu, putative"/>
    <property type="match status" value="1"/>
</dbReference>
<dbReference type="PROSITE" id="PS00990">
    <property type="entry name" value="CLAT_ADAPTOR_M_1"/>
    <property type="match status" value="1"/>
</dbReference>
<gene>
    <name evidence="11" type="ORF">AMAG_09949</name>
</gene>
<keyword evidence="12" id="KW-1185">Reference proteome</keyword>
<evidence type="ECO:0000256" key="1">
    <source>
        <dbReference type="ARBA" id="ARBA00004236"/>
    </source>
</evidence>
<keyword evidence="6 9" id="KW-0653">Protein transport</keyword>
<dbReference type="PROSITE" id="PS00991">
    <property type="entry name" value="CLAT_ADAPTOR_M_2"/>
    <property type="match status" value="1"/>
</dbReference>
<keyword evidence="5" id="KW-0254">Endocytosis</keyword>
<organism evidence="11 12">
    <name type="scientific">Allomyces macrogynus (strain ATCC 38327)</name>
    <name type="common">Allomyces javanicus var. macrogynus</name>
    <dbReference type="NCBI Taxonomy" id="578462"/>
    <lineage>
        <taxon>Eukaryota</taxon>
        <taxon>Fungi</taxon>
        <taxon>Fungi incertae sedis</taxon>
        <taxon>Blastocladiomycota</taxon>
        <taxon>Blastocladiomycetes</taxon>
        <taxon>Blastocladiales</taxon>
        <taxon>Blastocladiaceae</taxon>
        <taxon>Allomyces</taxon>
    </lineage>
</organism>
<dbReference type="InterPro" id="IPR022775">
    <property type="entry name" value="AP_mu_sigma_su"/>
</dbReference>
<dbReference type="OMA" id="VWKIPRI"/>
<dbReference type="GO" id="GO:0030131">
    <property type="term" value="C:clathrin adaptor complex"/>
    <property type="evidence" value="ECO:0007669"/>
    <property type="project" value="UniProtKB-UniRule"/>
</dbReference>
<reference evidence="11 12" key="1">
    <citation type="submission" date="2009-11" db="EMBL/GenBank/DDBJ databases">
        <title>Annotation of Allomyces macrogynus ATCC 38327.</title>
        <authorList>
            <consortium name="The Broad Institute Genome Sequencing Platform"/>
            <person name="Russ C."/>
            <person name="Cuomo C."/>
            <person name="Burger G."/>
            <person name="Gray M.W."/>
            <person name="Holland P.W.H."/>
            <person name="King N."/>
            <person name="Lang F.B.F."/>
            <person name="Roger A.J."/>
            <person name="Ruiz-Trillo I."/>
            <person name="Young S.K."/>
            <person name="Zeng Q."/>
            <person name="Gargeya S."/>
            <person name="Fitzgerald M."/>
            <person name="Haas B."/>
            <person name="Abouelleil A."/>
            <person name="Alvarado L."/>
            <person name="Arachchi H.M."/>
            <person name="Berlin A."/>
            <person name="Chapman S.B."/>
            <person name="Gearin G."/>
            <person name="Goldberg J."/>
            <person name="Griggs A."/>
            <person name="Gujja S."/>
            <person name="Hansen M."/>
            <person name="Heiman D."/>
            <person name="Howarth C."/>
            <person name="Larimer J."/>
            <person name="Lui A."/>
            <person name="MacDonald P.J.P."/>
            <person name="McCowen C."/>
            <person name="Montmayeur A."/>
            <person name="Murphy C."/>
            <person name="Neiman D."/>
            <person name="Pearson M."/>
            <person name="Priest M."/>
            <person name="Roberts A."/>
            <person name="Saif S."/>
            <person name="Shea T."/>
            <person name="Sisk P."/>
            <person name="Stolte C."/>
            <person name="Sykes S."/>
            <person name="Wortman J."/>
            <person name="Nusbaum C."/>
            <person name="Birren B."/>
        </authorList>
    </citation>
    <scope>NUCLEOTIDE SEQUENCE [LARGE SCALE GENOMIC DNA]</scope>
    <source>
        <strain evidence="11 12">ATCC 38327</strain>
    </source>
</reference>
<dbReference type="InterPro" id="IPR043532">
    <property type="entry name" value="AP2_Mu_N"/>
</dbReference>
<dbReference type="InterPro" id="IPR050431">
    <property type="entry name" value="Adaptor_comp_med_subunit"/>
</dbReference>